<dbReference type="InterPro" id="IPR001237">
    <property type="entry name" value="Postsynaptic"/>
</dbReference>
<evidence type="ECO:0000256" key="4">
    <source>
        <dbReference type="ARBA" id="ARBA00022771"/>
    </source>
</evidence>
<dbReference type="DisGeNET" id="5913"/>
<keyword evidence="4 7" id="KW-0863">Zinc-finger</keyword>
<dbReference type="GO" id="GO:0008270">
    <property type="term" value="F:zinc ion binding"/>
    <property type="evidence" value="ECO:0007669"/>
    <property type="project" value="UniProtKB-KW"/>
</dbReference>
<protein>
    <submittedName>
        <fullName evidence="10">Receptor-associated protein of the synapse isoform 5</fullName>
    </submittedName>
</protein>
<dbReference type="PeptideAtlas" id="A0A0S2Z4A2"/>
<dbReference type="InterPro" id="IPR052480">
    <property type="entry name" value="RAPsyn"/>
</dbReference>
<dbReference type="InterPro" id="IPR001841">
    <property type="entry name" value="Znf_RING"/>
</dbReference>
<dbReference type="OrthoDB" id="10040854at2759"/>
<dbReference type="CTD" id="5913"/>
<evidence type="ECO:0000256" key="1">
    <source>
        <dbReference type="ARBA" id="ARBA00007295"/>
    </source>
</evidence>
<dbReference type="SUPFAM" id="SSF48452">
    <property type="entry name" value="TPR-like"/>
    <property type="match status" value="2"/>
</dbReference>
<dbReference type="GO" id="GO:0045202">
    <property type="term" value="C:synapse"/>
    <property type="evidence" value="ECO:0007669"/>
    <property type="project" value="InterPro"/>
</dbReference>
<dbReference type="GO" id="GO:0043495">
    <property type="term" value="F:protein-membrane adaptor activity"/>
    <property type="evidence" value="ECO:0007669"/>
    <property type="project" value="InterPro"/>
</dbReference>
<dbReference type="DNASU" id="5913"/>
<dbReference type="BioGRID-ORCS" id="5913">
    <property type="hits" value="16 hits in 1189 CRISPR screens"/>
</dbReference>
<dbReference type="GO" id="GO:0007268">
    <property type="term" value="P:chemical synaptic transmission"/>
    <property type="evidence" value="ECO:0007669"/>
    <property type="project" value="InterPro"/>
</dbReference>
<keyword evidence="3" id="KW-0677">Repeat</keyword>
<dbReference type="Pfam" id="PF10579">
    <property type="entry name" value="Rapsyn_N"/>
    <property type="match status" value="1"/>
</dbReference>
<accession>A0A0S2Z4A2</accession>
<feature type="repeat" description="TPR" evidence="8">
    <location>
        <begin position="123"/>
        <end position="156"/>
    </location>
</feature>
<name>A0A0S2Z4A2_HUMAN</name>
<dbReference type="SUPFAM" id="SSF57850">
    <property type="entry name" value="RING/U-box"/>
    <property type="match status" value="1"/>
</dbReference>
<evidence type="ECO:0000256" key="2">
    <source>
        <dbReference type="ARBA" id="ARBA00022723"/>
    </source>
</evidence>
<dbReference type="AlphaFoldDB" id="A0A0S2Z4A2"/>
<keyword evidence="6" id="KW-0862">Zinc</keyword>
<evidence type="ECO:0000256" key="6">
    <source>
        <dbReference type="ARBA" id="ARBA00022833"/>
    </source>
</evidence>
<dbReference type="FunFam" id="3.30.40.10:FF:000275">
    <property type="entry name" value="43 kDa receptor-associated protein of the synapse"/>
    <property type="match status" value="1"/>
</dbReference>
<feature type="domain" description="RING-type" evidence="9">
    <location>
        <begin position="322"/>
        <end position="362"/>
    </location>
</feature>
<dbReference type="SMART" id="SM00184">
    <property type="entry name" value="RING"/>
    <property type="match status" value="1"/>
</dbReference>
<sequence length="371" mass="41836">MGQDQTKQQIEKGLQLYQSNQTEKALQVWTKVLEKSSDLMGRFRVLGCLVTAHSEMGRYKEMLKFAVVQIDTARELEDADFLLESYLNLARSNEKLCEFHKTISYCKTCLGLPGTRAGAQLGGQVSLSMGNAFLGLSVFQKALESFEKALRYAHNNDDAMLECRVCCSLGSFYAQVKDYEKALFFPCKAAELVNNYGKGWSLKYRAMSQYHMAVAYRLLGRLGSAMECCEESMKIALQHGDRPLQALCLLCFADIHRSRGDLEALDAIERAQDLAEEVGNKLSQLKLHCLSESIYRSKGLQRELRAHVVRFHECVEETELYCGLCGESIGEKNSRLQALPCSHIFHLRCLQNNGTRSCPNCRRSSMKPGFV</sequence>
<gene>
    <name evidence="10" type="primary">RAPSN</name>
</gene>
<dbReference type="PROSITE" id="PS50089">
    <property type="entry name" value="ZF_RING_2"/>
    <property type="match status" value="1"/>
</dbReference>
<dbReference type="FunFam" id="1.25.40.10:FF:000123">
    <property type="entry name" value="43 kDa receptor-associated protein of the synapse"/>
    <property type="match status" value="1"/>
</dbReference>
<dbReference type="SMART" id="SM00028">
    <property type="entry name" value="TPR"/>
    <property type="match status" value="6"/>
</dbReference>
<keyword evidence="5 8" id="KW-0802">TPR repeat</keyword>
<dbReference type="PROSITE" id="PS00405">
    <property type="entry name" value="43_KD_POSTSYNAPTIC"/>
    <property type="match status" value="1"/>
</dbReference>
<dbReference type="EMBL" id="KU178304">
    <property type="protein sequence ID" value="ALQ33762.1"/>
    <property type="molecule type" value="mRNA"/>
</dbReference>
<dbReference type="GeneID" id="5913"/>
<evidence type="ECO:0000313" key="10">
    <source>
        <dbReference type="EMBL" id="ALQ33762.1"/>
    </source>
</evidence>
<dbReference type="GO" id="GO:0033130">
    <property type="term" value="F:acetylcholine receptor binding"/>
    <property type="evidence" value="ECO:0007669"/>
    <property type="project" value="InterPro"/>
</dbReference>
<evidence type="ECO:0000256" key="8">
    <source>
        <dbReference type="PROSITE-ProRule" id="PRU00339"/>
    </source>
</evidence>
<keyword evidence="10" id="KW-0675">Receptor</keyword>
<evidence type="ECO:0000256" key="5">
    <source>
        <dbReference type="ARBA" id="ARBA00022803"/>
    </source>
</evidence>
<dbReference type="InterPro" id="IPR019568">
    <property type="entry name" value="Rapsyn_myristoylation/link_N"/>
</dbReference>
<evidence type="ECO:0000256" key="3">
    <source>
        <dbReference type="ARBA" id="ARBA00022737"/>
    </source>
</evidence>
<reference evidence="10" key="1">
    <citation type="journal article" date="2016" name="Cell">
        <title>Widespread Expansion of Protein Interaction Capabilities by Alternative Splicing.</title>
        <authorList>
            <person name="Yang X."/>
            <person name="Coulombe-Huntington J."/>
            <person name="Kang S."/>
            <person name="Sheynkman G.M."/>
            <person name="Hao T."/>
            <person name="Richardson A."/>
            <person name="Sun S."/>
            <person name="Yang F."/>
            <person name="Shen Y.A."/>
            <person name="Murray R."/>
            <person name="Spirohn K."/>
            <person name="Begg B.E."/>
            <person name="Duran-Frigola M."/>
            <person name="MacWilliams A."/>
            <person name="Pevzner S.J."/>
            <person name="Zhong Q."/>
            <person name="Trigg S.A."/>
            <person name="Tam S."/>
            <person name="Ghamsari L."/>
            <person name="Sahni N."/>
            <person name="Yi S."/>
            <person name="Rodriguez M.D."/>
            <person name="Balcha D."/>
            <person name="Tan G."/>
            <person name="Costanzo M."/>
            <person name="Andrews B."/>
            <person name="Boone C."/>
            <person name="Zhou X.J."/>
            <person name="Salehi-Ashtiani K."/>
            <person name="Charloteaux B."/>
            <person name="Chen A."/>
            <person name="Calderwood M.A."/>
            <person name="Aloy P."/>
            <person name="Roth F.P."/>
            <person name="Hill D.E."/>
            <person name="Iakoucheva L.M."/>
            <person name="Xia Y."/>
            <person name="Vidal M."/>
        </authorList>
    </citation>
    <scope>NUCLEOTIDE SEQUENCE</scope>
</reference>
<dbReference type="PANTHER" id="PTHR46574:SF1">
    <property type="entry name" value="43 KDA RECEPTOR-ASSOCIATED PROTEIN OF THE SYNAPSE"/>
    <property type="match status" value="1"/>
</dbReference>
<dbReference type="InterPro" id="IPR013083">
    <property type="entry name" value="Znf_RING/FYVE/PHD"/>
</dbReference>
<dbReference type="PRINTS" id="PR00217">
    <property type="entry name" value="POSTSYNAPTIC"/>
</dbReference>
<evidence type="ECO:0000256" key="7">
    <source>
        <dbReference type="PROSITE-ProRule" id="PRU00175"/>
    </source>
</evidence>
<dbReference type="Gene3D" id="1.25.40.10">
    <property type="entry name" value="Tetratricopeptide repeat domain"/>
    <property type="match status" value="2"/>
</dbReference>
<evidence type="ECO:0000259" key="9">
    <source>
        <dbReference type="PROSITE" id="PS50089"/>
    </source>
</evidence>
<dbReference type="GO" id="GO:0005737">
    <property type="term" value="C:cytoplasm"/>
    <property type="evidence" value="ECO:0007669"/>
    <property type="project" value="UniProtKB-ARBA"/>
</dbReference>
<dbReference type="InterPro" id="IPR018293">
    <property type="entry name" value="Postsynaptic_CS"/>
</dbReference>
<dbReference type="Gene3D" id="3.30.40.10">
    <property type="entry name" value="Zinc/RING finger domain, C3HC4 (zinc finger)"/>
    <property type="match status" value="1"/>
</dbReference>
<dbReference type="PROSITE" id="PS50005">
    <property type="entry name" value="TPR"/>
    <property type="match status" value="1"/>
</dbReference>
<dbReference type="Pfam" id="PF13639">
    <property type="entry name" value="zf-RING_2"/>
    <property type="match status" value="1"/>
</dbReference>
<dbReference type="PANTHER" id="PTHR46574">
    <property type="entry name" value="43 KDA RECEPTOR-ASSOCIATED PROTEIN OF THE SYNAPSE"/>
    <property type="match status" value="1"/>
</dbReference>
<dbReference type="Pfam" id="PF13181">
    <property type="entry name" value="TPR_8"/>
    <property type="match status" value="1"/>
</dbReference>
<comment type="similarity">
    <text evidence="1">Belongs to the RAPsyn family.</text>
</comment>
<dbReference type="InterPro" id="IPR011990">
    <property type="entry name" value="TPR-like_helical_dom_sf"/>
</dbReference>
<dbReference type="InterPro" id="IPR019734">
    <property type="entry name" value="TPR_rpt"/>
</dbReference>
<proteinExistence type="evidence at transcript level"/>
<dbReference type="RefSeq" id="NP_001427426.1">
    <property type="nucleotide sequence ID" value="NM_001440497.1"/>
</dbReference>
<organism evidence="10">
    <name type="scientific">Homo sapiens</name>
    <name type="common">Human</name>
    <dbReference type="NCBI Taxonomy" id="9606"/>
    <lineage>
        <taxon>Eukaryota</taxon>
        <taxon>Metazoa</taxon>
        <taxon>Chordata</taxon>
        <taxon>Craniata</taxon>
        <taxon>Vertebrata</taxon>
        <taxon>Euteleostomi</taxon>
        <taxon>Mammalia</taxon>
        <taxon>Eutheria</taxon>
        <taxon>Euarchontoglires</taxon>
        <taxon>Primates</taxon>
        <taxon>Haplorrhini</taxon>
        <taxon>Catarrhini</taxon>
        <taxon>Hominidae</taxon>
        <taxon>Homo</taxon>
    </lineage>
</organism>
<keyword evidence="2" id="KW-0479">Metal-binding</keyword>
<dbReference type="CDD" id="cd16478">
    <property type="entry name" value="RING-H2_Rapsyn"/>
    <property type="match status" value="1"/>
</dbReference>
<feature type="non-terminal residue" evidence="10">
    <location>
        <position position="371"/>
    </location>
</feature>